<gene>
    <name evidence="5" type="ORF">WJX72_005432</name>
</gene>
<accession>A0AAW1R6B1</accession>
<name>A0AAW1R6B1_9CHLO</name>
<dbReference type="EMBL" id="JALJOR010000001">
    <property type="protein sequence ID" value="KAK9829366.1"/>
    <property type="molecule type" value="Genomic_DNA"/>
</dbReference>
<feature type="domain" description="Carbohydrate kinase PfkB" evidence="4">
    <location>
        <begin position="52"/>
        <end position="330"/>
    </location>
</feature>
<proteinExistence type="inferred from homology"/>
<dbReference type="GO" id="GO:0016301">
    <property type="term" value="F:kinase activity"/>
    <property type="evidence" value="ECO:0007669"/>
    <property type="project" value="UniProtKB-KW"/>
</dbReference>
<evidence type="ECO:0000256" key="3">
    <source>
        <dbReference type="ARBA" id="ARBA00022777"/>
    </source>
</evidence>
<dbReference type="SUPFAM" id="SSF53613">
    <property type="entry name" value="Ribokinase-like"/>
    <property type="match status" value="1"/>
</dbReference>
<evidence type="ECO:0000313" key="5">
    <source>
        <dbReference type="EMBL" id="KAK9829366.1"/>
    </source>
</evidence>
<comment type="similarity">
    <text evidence="1">Belongs to the carbohydrate kinase PfkB family.</text>
</comment>
<sequence>MPQRVVALGDPVMDVLAHVDASMLESTLSLEPGGCHPISQTEMAGLLVKIGKHHRLARVPGGSAANVVTGIANLSNGSWEVCFMGMLGADETGREYRTRLEEQGVRSLMTESTSGASTATCLCLVTPDGQRTMRTCLAAAQELASADMLPEGWADSCRLLHCEGYTLYRPQLAAEAMRRARQAGAQVSMDLASFEVIRNCTSALQSLLDEGLVDIVFCNEEEAEALAQVAGVTVPGDPQATRQGAQEYLLRNCQVSVVSVGPEGCIARARNGEVGTSPACQVTVEDTIGAGDTFSSGFLHAYLSGANLQACCACGCAAGAEAVQTAGADLKPATWSRLRQKAAAILGAHGNDAVS</sequence>
<dbReference type="Gene3D" id="3.40.1190.20">
    <property type="match status" value="1"/>
</dbReference>
<comment type="caution">
    <text evidence="5">The sequence shown here is derived from an EMBL/GenBank/DDBJ whole genome shotgun (WGS) entry which is preliminary data.</text>
</comment>
<dbReference type="PROSITE" id="PS00584">
    <property type="entry name" value="PFKB_KINASES_2"/>
    <property type="match status" value="1"/>
</dbReference>
<organism evidence="5 6">
    <name type="scientific">[Myrmecia] bisecta</name>
    <dbReference type="NCBI Taxonomy" id="41462"/>
    <lineage>
        <taxon>Eukaryota</taxon>
        <taxon>Viridiplantae</taxon>
        <taxon>Chlorophyta</taxon>
        <taxon>core chlorophytes</taxon>
        <taxon>Trebouxiophyceae</taxon>
        <taxon>Trebouxiales</taxon>
        <taxon>Trebouxiaceae</taxon>
        <taxon>Myrmecia</taxon>
    </lineage>
</organism>
<dbReference type="InterPro" id="IPR029056">
    <property type="entry name" value="Ribokinase-like"/>
</dbReference>
<dbReference type="InterPro" id="IPR002173">
    <property type="entry name" value="Carboh/pur_kinase_PfkB_CS"/>
</dbReference>
<dbReference type="InterPro" id="IPR011611">
    <property type="entry name" value="PfkB_dom"/>
</dbReference>
<evidence type="ECO:0000256" key="2">
    <source>
        <dbReference type="ARBA" id="ARBA00022679"/>
    </source>
</evidence>
<dbReference type="Pfam" id="PF00294">
    <property type="entry name" value="PfkB"/>
    <property type="match status" value="1"/>
</dbReference>
<evidence type="ECO:0000256" key="1">
    <source>
        <dbReference type="ARBA" id="ARBA00010688"/>
    </source>
</evidence>
<dbReference type="AlphaFoldDB" id="A0AAW1R6B1"/>
<evidence type="ECO:0000259" key="4">
    <source>
        <dbReference type="Pfam" id="PF00294"/>
    </source>
</evidence>
<dbReference type="InterPro" id="IPR052700">
    <property type="entry name" value="Carb_kinase_PfkB-like"/>
</dbReference>
<dbReference type="Proteomes" id="UP001489004">
    <property type="component" value="Unassembled WGS sequence"/>
</dbReference>
<reference evidence="5 6" key="1">
    <citation type="journal article" date="2024" name="Nat. Commun.">
        <title>Phylogenomics reveals the evolutionary origins of lichenization in chlorophyte algae.</title>
        <authorList>
            <person name="Puginier C."/>
            <person name="Libourel C."/>
            <person name="Otte J."/>
            <person name="Skaloud P."/>
            <person name="Haon M."/>
            <person name="Grisel S."/>
            <person name="Petersen M."/>
            <person name="Berrin J.G."/>
            <person name="Delaux P.M."/>
            <person name="Dal Grande F."/>
            <person name="Keller J."/>
        </authorList>
    </citation>
    <scope>NUCLEOTIDE SEQUENCE [LARGE SCALE GENOMIC DNA]</scope>
    <source>
        <strain evidence="5 6">SAG 2043</strain>
    </source>
</reference>
<keyword evidence="6" id="KW-1185">Reference proteome</keyword>
<keyword evidence="3" id="KW-0418">Kinase</keyword>
<dbReference type="PANTHER" id="PTHR43320">
    <property type="entry name" value="SUGAR KINASE"/>
    <property type="match status" value="1"/>
</dbReference>
<dbReference type="PANTHER" id="PTHR43320:SF1">
    <property type="entry name" value="OS01G0105900 PROTEIN"/>
    <property type="match status" value="1"/>
</dbReference>
<keyword evidence="2" id="KW-0808">Transferase</keyword>
<dbReference type="CDD" id="cd01168">
    <property type="entry name" value="adenosine_kinase"/>
    <property type="match status" value="1"/>
</dbReference>
<protein>
    <recommendedName>
        <fullName evidence="4">Carbohydrate kinase PfkB domain-containing protein</fullName>
    </recommendedName>
</protein>
<evidence type="ECO:0000313" key="6">
    <source>
        <dbReference type="Proteomes" id="UP001489004"/>
    </source>
</evidence>